<evidence type="ECO:0000256" key="1">
    <source>
        <dbReference type="ARBA" id="ARBA00004479"/>
    </source>
</evidence>
<keyword evidence="7" id="KW-0325">Glycoprotein</keyword>
<keyword evidence="6 9" id="KW-0675">Receptor</keyword>
<keyword evidence="4 8" id="KW-1133">Transmembrane helix</keyword>
<keyword evidence="3" id="KW-0732">Signal</keyword>
<evidence type="ECO:0000256" key="4">
    <source>
        <dbReference type="ARBA" id="ARBA00022989"/>
    </source>
</evidence>
<evidence type="ECO:0000256" key="5">
    <source>
        <dbReference type="ARBA" id="ARBA00023136"/>
    </source>
</evidence>
<dbReference type="GO" id="GO:0016020">
    <property type="term" value="C:membrane"/>
    <property type="evidence" value="ECO:0007669"/>
    <property type="project" value="UniProtKB-SubCell"/>
</dbReference>
<organism evidence="9 10">
    <name type="scientific">Senna tora</name>
    <dbReference type="NCBI Taxonomy" id="362788"/>
    <lineage>
        <taxon>Eukaryota</taxon>
        <taxon>Viridiplantae</taxon>
        <taxon>Streptophyta</taxon>
        <taxon>Embryophyta</taxon>
        <taxon>Tracheophyta</taxon>
        <taxon>Spermatophyta</taxon>
        <taxon>Magnoliopsida</taxon>
        <taxon>eudicotyledons</taxon>
        <taxon>Gunneridae</taxon>
        <taxon>Pentapetalae</taxon>
        <taxon>rosids</taxon>
        <taxon>fabids</taxon>
        <taxon>Fabales</taxon>
        <taxon>Fabaceae</taxon>
        <taxon>Caesalpinioideae</taxon>
        <taxon>Cassia clade</taxon>
        <taxon>Senna</taxon>
    </lineage>
</organism>
<dbReference type="InterPro" id="IPR046956">
    <property type="entry name" value="RLP23-like"/>
</dbReference>
<keyword evidence="2 8" id="KW-0812">Transmembrane</keyword>
<dbReference type="EMBL" id="JAAIUW010000009">
    <property type="protein sequence ID" value="KAF7815733.1"/>
    <property type="molecule type" value="Genomic_DNA"/>
</dbReference>
<sequence length="79" mass="9161">MKCTKKEGNKEPKAAEEDDGFLKSLYLGMGVGFAVGFWGASGSLFIVRPWRHRFFKLVNRLEDWIYVSVALKFNRFRRG</sequence>
<keyword evidence="5 8" id="KW-0472">Membrane</keyword>
<dbReference type="PANTHER" id="PTHR48063">
    <property type="entry name" value="LRR RECEPTOR-LIKE KINASE"/>
    <property type="match status" value="1"/>
</dbReference>
<evidence type="ECO:0000256" key="6">
    <source>
        <dbReference type="ARBA" id="ARBA00023170"/>
    </source>
</evidence>
<accession>A0A834WC58</accession>
<comment type="caution">
    <text evidence="9">The sequence shown here is derived from an EMBL/GenBank/DDBJ whole genome shotgun (WGS) entry which is preliminary data.</text>
</comment>
<proteinExistence type="predicted"/>
<comment type="subcellular location">
    <subcellularLocation>
        <location evidence="1">Membrane</location>
        <topology evidence="1">Single-pass type I membrane protein</topology>
    </subcellularLocation>
</comment>
<evidence type="ECO:0000313" key="9">
    <source>
        <dbReference type="EMBL" id="KAF7815733.1"/>
    </source>
</evidence>
<feature type="transmembrane region" description="Helical" evidence="8">
    <location>
        <begin position="25"/>
        <end position="47"/>
    </location>
</feature>
<dbReference type="OrthoDB" id="8731593at2759"/>
<reference evidence="9" key="1">
    <citation type="submission" date="2020-09" db="EMBL/GenBank/DDBJ databases">
        <title>Genome-Enabled Discovery of Anthraquinone Biosynthesis in Senna tora.</title>
        <authorList>
            <person name="Kang S.-H."/>
            <person name="Pandey R.P."/>
            <person name="Lee C.-M."/>
            <person name="Sim J.-S."/>
            <person name="Jeong J.-T."/>
            <person name="Choi B.-S."/>
            <person name="Jung M."/>
            <person name="Ginzburg D."/>
            <person name="Zhao K."/>
            <person name="Won S.Y."/>
            <person name="Oh T.-J."/>
            <person name="Yu Y."/>
            <person name="Kim N.-H."/>
            <person name="Lee O.R."/>
            <person name="Lee T.-H."/>
            <person name="Bashyal P."/>
            <person name="Kim T.-S."/>
            <person name="Lee W.-H."/>
            <person name="Kawkins C."/>
            <person name="Kim C.-K."/>
            <person name="Kim J.S."/>
            <person name="Ahn B.O."/>
            <person name="Rhee S.Y."/>
            <person name="Sohng J.K."/>
        </authorList>
    </citation>
    <scope>NUCLEOTIDE SEQUENCE</scope>
    <source>
        <tissue evidence="9">Leaf</tissue>
    </source>
</reference>
<dbReference type="Proteomes" id="UP000634136">
    <property type="component" value="Unassembled WGS sequence"/>
</dbReference>
<protein>
    <submittedName>
        <fullName evidence="9">Receptor-like protein EIX2</fullName>
    </submittedName>
</protein>
<evidence type="ECO:0000256" key="2">
    <source>
        <dbReference type="ARBA" id="ARBA00022692"/>
    </source>
</evidence>
<name>A0A834WC58_9FABA</name>
<dbReference type="AlphaFoldDB" id="A0A834WC58"/>
<evidence type="ECO:0000256" key="3">
    <source>
        <dbReference type="ARBA" id="ARBA00022729"/>
    </source>
</evidence>
<evidence type="ECO:0000256" key="7">
    <source>
        <dbReference type="ARBA" id="ARBA00023180"/>
    </source>
</evidence>
<gene>
    <name evidence="9" type="ORF">G2W53_029702</name>
</gene>
<evidence type="ECO:0000256" key="8">
    <source>
        <dbReference type="SAM" id="Phobius"/>
    </source>
</evidence>
<keyword evidence="10" id="KW-1185">Reference proteome</keyword>
<evidence type="ECO:0000313" key="10">
    <source>
        <dbReference type="Proteomes" id="UP000634136"/>
    </source>
</evidence>
<dbReference type="PANTHER" id="PTHR48063:SF52">
    <property type="entry name" value="LRR RECEPTOR-LIKE KINASE FAMILY PROTEIN"/>
    <property type="match status" value="1"/>
</dbReference>